<reference evidence="3" key="1">
    <citation type="journal article" date="2019" name="Int. J. Syst. Evol. Microbiol.">
        <title>The Global Catalogue of Microorganisms (GCM) 10K type strain sequencing project: providing services to taxonomists for standard genome sequencing and annotation.</title>
        <authorList>
            <consortium name="The Broad Institute Genomics Platform"/>
            <consortium name="The Broad Institute Genome Sequencing Center for Infectious Disease"/>
            <person name="Wu L."/>
            <person name="Ma J."/>
        </authorList>
    </citation>
    <scope>NUCLEOTIDE SEQUENCE [LARGE SCALE GENOMIC DNA]</scope>
    <source>
        <strain evidence="3">CECT 7706</strain>
    </source>
</reference>
<keyword evidence="3" id="KW-1185">Reference proteome</keyword>
<feature type="transmembrane region" description="Helical" evidence="1">
    <location>
        <begin position="14"/>
        <end position="34"/>
    </location>
</feature>
<comment type="caution">
    <text evidence="2">The sequence shown here is derived from an EMBL/GenBank/DDBJ whole genome shotgun (WGS) entry which is preliminary data.</text>
</comment>
<evidence type="ECO:0000313" key="2">
    <source>
        <dbReference type="EMBL" id="MDN3686875.1"/>
    </source>
</evidence>
<sequence length="78" mass="8918">MVEILDGFQLPGKVVFFTWMTLMTIAILSIYLHLNPERLYGFQTSHAMENRLNVPPNTDLAVKDIASPENELATIRRD</sequence>
<keyword evidence="1" id="KW-1133">Transmembrane helix</keyword>
<keyword evidence="1" id="KW-0472">Membrane</keyword>
<evidence type="ECO:0000256" key="1">
    <source>
        <dbReference type="SAM" id="Phobius"/>
    </source>
</evidence>
<name>A0ABT8C255_9BACT</name>
<protein>
    <submittedName>
        <fullName evidence="2">Uncharacterized protein</fullName>
    </submittedName>
</protein>
<proteinExistence type="predicted"/>
<keyword evidence="1" id="KW-0812">Transmembrane</keyword>
<gene>
    <name evidence="2" type="ORF">QWZ15_03445</name>
</gene>
<dbReference type="Proteomes" id="UP001236663">
    <property type="component" value="Unassembled WGS sequence"/>
</dbReference>
<dbReference type="RefSeq" id="WP_163383795.1">
    <property type="nucleotide sequence ID" value="NZ_JAUFQS010000004.1"/>
</dbReference>
<evidence type="ECO:0000313" key="3">
    <source>
        <dbReference type="Proteomes" id="UP001236663"/>
    </source>
</evidence>
<accession>A0ABT8C255</accession>
<organism evidence="2 3">
    <name type="scientific">Cyclobacterium jeungdonense</name>
    <dbReference type="NCBI Taxonomy" id="708087"/>
    <lineage>
        <taxon>Bacteria</taxon>
        <taxon>Pseudomonadati</taxon>
        <taxon>Bacteroidota</taxon>
        <taxon>Cytophagia</taxon>
        <taxon>Cytophagales</taxon>
        <taxon>Cyclobacteriaceae</taxon>
        <taxon>Cyclobacterium</taxon>
    </lineage>
</organism>
<dbReference type="EMBL" id="JAUFQS010000004">
    <property type="protein sequence ID" value="MDN3686875.1"/>
    <property type="molecule type" value="Genomic_DNA"/>
</dbReference>